<evidence type="ECO:0000256" key="4">
    <source>
        <dbReference type="ARBA" id="ARBA00022725"/>
    </source>
</evidence>
<evidence type="ECO:0000259" key="12">
    <source>
        <dbReference type="PROSITE" id="PS50262"/>
    </source>
</evidence>
<dbReference type="GO" id="GO:0005886">
    <property type="term" value="C:plasma membrane"/>
    <property type="evidence" value="ECO:0000318"/>
    <property type="project" value="GO_Central"/>
</dbReference>
<keyword evidence="2 11" id="KW-0716">Sensory transduction</keyword>
<dbReference type="OrthoDB" id="9444602at2759"/>
<dbReference type="PROSITE" id="PS00237">
    <property type="entry name" value="G_PROTEIN_RECEP_F1_1"/>
    <property type="match status" value="1"/>
</dbReference>
<comment type="similarity">
    <text evidence="10">Belongs to the G-protein coupled receptor 1 family.</text>
</comment>
<keyword evidence="3 10" id="KW-0812">Transmembrane</keyword>
<dbReference type="OMA" id="CAQTIVM"/>
<evidence type="ECO:0000256" key="8">
    <source>
        <dbReference type="ARBA" id="ARBA00023170"/>
    </source>
</evidence>
<keyword evidence="11" id="KW-1003">Cell membrane</keyword>
<dbReference type="GeneTree" id="ENSGT00940000162014"/>
<dbReference type="InterPro" id="IPR000276">
    <property type="entry name" value="GPCR_Rhodpsn"/>
</dbReference>
<dbReference type="GO" id="GO:0004984">
    <property type="term" value="F:olfactory receptor activity"/>
    <property type="evidence" value="ECO:0000318"/>
    <property type="project" value="GO_Central"/>
</dbReference>
<feature type="transmembrane region" description="Helical" evidence="11">
    <location>
        <begin position="61"/>
        <end position="82"/>
    </location>
</feature>
<dbReference type="eggNOG" id="ENOG502RTWB">
    <property type="taxonomic scope" value="Eukaryota"/>
</dbReference>
<dbReference type="KEGG" id="oaa:100087008"/>
<dbReference type="Proteomes" id="UP000002279">
    <property type="component" value="Chromosome X1"/>
</dbReference>
<dbReference type="FunFam" id="1.20.1070.10:FF:000009">
    <property type="entry name" value="Olfactory receptor"/>
    <property type="match status" value="1"/>
</dbReference>
<evidence type="ECO:0000313" key="14">
    <source>
        <dbReference type="Proteomes" id="UP000002279"/>
    </source>
</evidence>
<feature type="transmembrane region" description="Helical" evidence="11">
    <location>
        <begin position="197"/>
        <end position="216"/>
    </location>
</feature>
<keyword evidence="4 11" id="KW-0552">Olfaction</keyword>
<evidence type="ECO:0000256" key="11">
    <source>
        <dbReference type="RuleBase" id="RU363047"/>
    </source>
</evidence>
<name>F6QAR0_ORNAN</name>
<evidence type="ECO:0000313" key="13">
    <source>
        <dbReference type="Ensembl" id="ENSOANP00000013839.3"/>
    </source>
</evidence>
<keyword evidence="14" id="KW-1185">Reference proteome</keyword>
<keyword evidence="9 10" id="KW-0807">Transducer</keyword>
<dbReference type="SUPFAM" id="SSF81321">
    <property type="entry name" value="Family A G protein-coupled receptor-like"/>
    <property type="match status" value="1"/>
</dbReference>
<evidence type="ECO:0000256" key="2">
    <source>
        <dbReference type="ARBA" id="ARBA00022606"/>
    </source>
</evidence>
<dbReference type="GO" id="GO:0007165">
    <property type="term" value="P:signal transduction"/>
    <property type="evidence" value="ECO:0000318"/>
    <property type="project" value="GO_Central"/>
</dbReference>
<evidence type="ECO:0000256" key="3">
    <source>
        <dbReference type="ARBA" id="ARBA00022692"/>
    </source>
</evidence>
<keyword evidence="5 11" id="KW-1133">Transmembrane helix</keyword>
<protein>
    <recommendedName>
        <fullName evidence="11">Olfactory receptor</fullName>
    </recommendedName>
</protein>
<keyword evidence="6 10" id="KW-0297">G-protein coupled receptor</keyword>
<dbReference type="InterPro" id="IPR000725">
    <property type="entry name" value="Olfact_rcpt"/>
</dbReference>
<reference evidence="13" key="2">
    <citation type="submission" date="2025-08" db="UniProtKB">
        <authorList>
            <consortium name="Ensembl"/>
        </authorList>
    </citation>
    <scope>IDENTIFICATION</scope>
    <source>
        <strain evidence="13">Glennie</strain>
    </source>
</reference>
<feature type="transmembrane region" description="Helical" evidence="11">
    <location>
        <begin position="237"/>
        <end position="260"/>
    </location>
</feature>
<dbReference type="PANTHER" id="PTHR48001">
    <property type="entry name" value="OLFACTORY RECEPTOR"/>
    <property type="match status" value="1"/>
</dbReference>
<evidence type="ECO:0000256" key="1">
    <source>
        <dbReference type="ARBA" id="ARBA00004141"/>
    </source>
</evidence>
<dbReference type="Pfam" id="PF13853">
    <property type="entry name" value="7tm_4"/>
    <property type="match status" value="1"/>
</dbReference>
<reference evidence="13" key="3">
    <citation type="submission" date="2025-09" db="UniProtKB">
        <authorList>
            <consortium name="Ensembl"/>
        </authorList>
    </citation>
    <scope>IDENTIFICATION</scope>
    <source>
        <strain evidence="13">Glennie</strain>
    </source>
</reference>
<dbReference type="PROSITE" id="PS50262">
    <property type="entry name" value="G_PROTEIN_RECEP_F1_2"/>
    <property type="match status" value="1"/>
</dbReference>
<accession>F6QAR0</accession>
<dbReference type="STRING" id="9258.ENSOANP00000013839"/>
<evidence type="ECO:0000256" key="6">
    <source>
        <dbReference type="ARBA" id="ARBA00023040"/>
    </source>
</evidence>
<dbReference type="GeneID" id="100087008"/>
<sequence length="321" mass="35494">MQRGNQTGVSEFLLLGLSSWAEQQQLLSVLFLWMYLLGILGSLFVILAISSDPQLHTPMYFFLANLSLVDVCFLSTTVPKILANLQSHSKSISYAGCLVQLYFFILFVCLDSFLLTGMAYDRYVAICHPLHYATIMSPRLCAQTIAVSWSVGSLDALLNILMVVRLSFCAENGIHHFFCDLHQVLKLSCTDTFFNEVLAYVLLVAFGVVPLTGLLFSYSHIISTILKIPSVGGRYKVFSTCGSHLSVVSLFYGTGLGIYFSPRSNQASQQGATASVLYAVVTPMLNPFIYSLRNKDMQQALRNVFCKKTLLLKPVTCPPGS</sequence>
<feature type="transmembrane region" description="Helical" evidence="11">
    <location>
        <begin position="94"/>
        <end position="115"/>
    </location>
</feature>
<dbReference type="GO" id="GO:0004930">
    <property type="term" value="F:G protein-coupled receptor activity"/>
    <property type="evidence" value="ECO:0007669"/>
    <property type="project" value="UniProtKB-KW"/>
</dbReference>
<feature type="transmembrane region" description="Helical" evidence="11">
    <location>
        <begin position="272"/>
        <end position="292"/>
    </location>
</feature>
<dbReference type="Ensembl" id="ENSOANT00000013842.3">
    <property type="protein sequence ID" value="ENSOANP00000013839.3"/>
    <property type="gene ID" value="ENSOANG00000021562.2"/>
</dbReference>
<dbReference type="FunCoup" id="F6QAR0">
    <property type="interactions" value="539"/>
</dbReference>
<dbReference type="InParanoid" id="F6QAR0"/>
<comment type="subcellular location">
    <subcellularLocation>
        <location evidence="11">Cell membrane</location>
        <topology evidence="11">Multi-pass membrane protein</topology>
    </subcellularLocation>
    <subcellularLocation>
        <location evidence="1">Membrane</location>
        <topology evidence="1">Multi-pass membrane protein</topology>
    </subcellularLocation>
</comment>
<proteinExistence type="inferred from homology"/>
<dbReference type="PRINTS" id="PR00237">
    <property type="entry name" value="GPCRRHODOPSN"/>
</dbReference>
<evidence type="ECO:0000256" key="7">
    <source>
        <dbReference type="ARBA" id="ARBA00023136"/>
    </source>
</evidence>
<dbReference type="RefSeq" id="XP_001517036.2">
    <property type="nucleotide sequence ID" value="XM_001516986.2"/>
</dbReference>
<gene>
    <name evidence="13" type="primary">LOC100087008</name>
</gene>
<organism evidence="13 14">
    <name type="scientific">Ornithorhynchus anatinus</name>
    <name type="common">Duckbill platypus</name>
    <dbReference type="NCBI Taxonomy" id="9258"/>
    <lineage>
        <taxon>Eukaryota</taxon>
        <taxon>Metazoa</taxon>
        <taxon>Chordata</taxon>
        <taxon>Craniata</taxon>
        <taxon>Vertebrata</taxon>
        <taxon>Euteleostomi</taxon>
        <taxon>Mammalia</taxon>
        <taxon>Monotremata</taxon>
        <taxon>Ornithorhynchidae</taxon>
        <taxon>Ornithorhynchus</taxon>
    </lineage>
</organism>
<dbReference type="AlphaFoldDB" id="F6QAR0"/>
<feature type="transmembrane region" description="Helical" evidence="11">
    <location>
        <begin position="26"/>
        <end position="49"/>
    </location>
</feature>
<reference evidence="13 14" key="1">
    <citation type="journal article" date="2008" name="Nature">
        <title>Genome analysis of the platypus reveals unique signatures of evolution.</title>
        <authorList>
            <person name="Warren W.C."/>
            <person name="Hillier L.W."/>
            <person name="Marshall Graves J.A."/>
            <person name="Birney E."/>
            <person name="Ponting C.P."/>
            <person name="Grutzner F."/>
            <person name="Belov K."/>
            <person name="Miller W."/>
            <person name="Clarke L."/>
            <person name="Chinwalla A.T."/>
            <person name="Yang S.P."/>
            <person name="Heger A."/>
            <person name="Locke D.P."/>
            <person name="Miethke P."/>
            <person name="Waters P.D."/>
            <person name="Veyrunes F."/>
            <person name="Fulton L."/>
            <person name="Fulton B."/>
            <person name="Graves T."/>
            <person name="Wallis J."/>
            <person name="Puente X.S."/>
            <person name="Lopez-Otin C."/>
            <person name="Ordonez G.R."/>
            <person name="Eichler E.E."/>
            <person name="Chen L."/>
            <person name="Cheng Z."/>
            <person name="Deakin J.E."/>
            <person name="Alsop A."/>
            <person name="Thompson K."/>
            <person name="Kirby P."/>
            <person name="Papenfuss A.T."/>
            <person name="Wakefield M.J."/>
            <person name="Olender T."/>
            <person name="Lancet D."/>
            <person name="Huttley G.A."/>
            <person name="Smit A.F."/>
            <person name="Pask A."/>
            <person name="Temple-Smith P."/>
            <person name="Batzer M.A."/>
            <person name="Walker J.A."/>
            <person name="Konkel M.K."/>
            <person name="Harris R.S."/>
            <person name="Whittington C.M."/>
            <person name="Wong E.S."/>
            <person name="Gemmell N.J."/>
            <person name="Buschiazzo E."/>
            <person name="Vargas Jentzsch I.M."/>
            <person name="Merkel A."/>
            <person name="Schmitz J."/>
            <person name="Zemann A."/>
            <person name="Churakov G."/>
            <person name="Kriegs J.O."/>
            <person name="Brosius J."/>
            <person name="Murchison E.P."/>
            <person name="Sachidanandam R."/>
            <person name="Smith C."/>
            <person name="Hannon G.J."/>
            <person name="Tsend-Ayush E."/>
            <person name="McMillan D."/>
            <person name="Attenborough R."/>
            <person name="Rens W."/>
            <person name="Ferguson-Smith M."/>
            <person name="Lefevre C.M."/>
            <person name="Sharp J.A."/>
            <person name="Nicholas K.R."/>
            <person name="Ray D.A."/>
            <person name="Kube M."/>
            <person name="Reinhardt R."/>
            <person name="Pringle T.H."/>
            <person name="Taylor J."/>
            <person name="Jones R.C."/>
            <person name="Nixon B."/>
            <person name="Dacheux J.L."/>
            <person name="Niwa H."/>
            <person name="Sekita Y."/>
            <person name="Huang X."/>
            <person name="Stark A."/>
            <person name="Kheradpour P."/>
            <person name="Kellis M."/>
            <person name="Flicek P."/>
            <person name="Chen Y."/>
            <person name="Webber C."/>
            <person name="Hardison R."/>
            <person name="Nelson J."/>
            <person name="Hallsworth-Pepin K."/>
            <person name="Delehaunty K."/>
            <person name="Markovic C."/>
            <person name="Minx P."/>
            <person name="Feng Y."/>
            <person name="Kremitzki C."/>
            <person name="Mitreva M."/>
            <person name="Glasscock J."/>
            <person name="Wylie T."/>
            <person name="Wohldmann P."/>
            <person name="Thiru P."/>
            <person name="Nhan M.N."/>
            <person name="Pohl C.S."/>
            <person name="Smith S.M."/>
            <person name="Hou S."/>
            <person name="Nefedov M."/>
            <person name="de Jong P.J."/>
            <person name="Renfree M.B."/>
            <person name="Mardis E.R."/>
            <person name="Wilson R.K."/>
        </authorList>
    </citation>
    <scope>NUCLEOTIDE SEQUENCE [LARGE SCALE GENOMIC DNA]</scope>
    <source>
        <strain evidence="13 14">Glennie</strain>
    </source>
</reference>
<evidence type="ECO:0000256" key="10">
    <source>
        <dbReference type="RuleBase" id="RU000688"/>
    </source>
</evidence>
<dbReference type="PRINTS" id="PR00245">
    <property type="entry name" value="OLFACTORYR"/>
</dbReference>
<feature type="domain" description="G-protein coupled receptors family 1 profile" evidence="12">
    <location>
        <begin position="41"/>
        <end position="290"/>
    </location>
</feature>
<dbReference type="CDD" id="cd15918">
    <property type="entry name" value="7tmA_OR1_7-like"/>
    <property type="match status" value="1"/>
</dbReference>
<evidence type="ECO:0000256" key="5">
    <source>
        <dbReference type="ARBA" id="ARBA00022989"/>
    </source>
</evidence>
<evidence type="ECO:0000256" key="9">
    <source>
        <dbReference type="ARBA" id="ARBA00023224"/>
    </source>
</evidence>
<dbReference type="InterPro" id="IPR017452">
    <property type="entry name" value="GPCR_Rhodpsn_7TM"/>
</dbReference>
<keyword evidence="7 11" id="KW-0472">Membrane</keyword>
<dbReference type="Gene3D" id="1.20.1070.10">
    <property type="entry name" value="Rhodopsin 7-helix transmembrane proteins"/>
    <property type="match status" value="1"/>
</dbReference>
<dbReference type="HOGENOM" id="CLU_012526_1_0_1"/>
<keyword evidence="8 10" id="KW-0675">Receptor</keyword>